<dbReference type="GO" id="GO:0016020">
    <property type="term" value="C:membrane"/>
    <property type="evidence" value="ECO:0007669"/>
    <property type="project" value="UniProtKB-SubCell"/>
</dbReference>
<dbReference type="STRING" id="261317.BCTU_112"/>
<feature type="domain" description="NADH:quinone oxidoreductase/Mrp antiporter transmembrane" evidence="13">
    <location>
        <begin position="111"/>
        <end position="405"/>
    </location>
</feature>
<name>F7WZ51_9GAMM</name>
<organism evidence="14 15">
    <name type="scientific">Buchnera aphidicola</name>
    <name type="common">Cinara tujafilina</name>
    <dbReference type="NCBI Taxonomy" id="261317"/>
    <lineage>
        <taxon>Bacteria</taxon>
        <taxon>Pseudomonadati</taxon>
        <taxon>Pseudomonadota</taxon>
        <taxon>Gammaproteobacteria</taxon>
        <taxon>Enterobacterales</taxon>
        <taxon>Erwiniaceae</taxon>
        <taxon>Buchnera</taxon>
    </lineage>
</organism>
<evidence type="ECO:0000256" key="8">
    <source>
        <dbReference type="ARBA" id="ARBA00025811"/>
    </source>
</evidence>
<feature type="transmembrane region" description="Helical" evidence="12">
    <location>
        <begin position="153"/>
        <end position="175"/>
    </location>
</feature>
<dbReference type="GO" id="GO:0015990">
    <property type="term" value="P:electron transport coupled proton transport"/>
    <property type="evidence" value="ECO:0007669"/>
    <property type="project" value="TreeGrafter"/>
</dbReference>
<dbReference type="HOGENOM" id="CLU_007100_4_4_6"/>
<feature type="transmembrane region" description="Helical" evidence="12">
    <location>
        <begin position="36"/>
        <end position="58"/>
    </location>
</feature>
<dbReference type="GO" id="GO:0048039">
    <property type="term" value="F:ubiquinone binding"/>
    <property type="evidence" value="ECO:0007669"/>
    <property type="project" value="TreeGrafter"/>
</dbReference>
<feature type="transmembrane region" description="Helical" evidence="12">
    <location>
        <begin position="292"/>
        <end position="308"/>
    </location>
</feature>
<dbReference type="Pfam" id="PF00361">
    <property type="entry name" value="Proton_antipo_M"/>
    <property type="match status" value="1"/>
</dbReference>
<reference evidence="14 15" key="1">
    <citation type="journal article" date="2011" name="Appl. Environ. Microbiol.">
        <title>The genome of Buchnera aphidicola from the aphid Cinara tujafilina provides new clues about the evolutionary history of metabolic losses in bacterial endosymbionts.</title>
        <authorList>
            <person name="Lamelas A."/>
            <person name="Gosalbes M.J."/>
            <person name="Moya A."/>
            <person name="Latorre A."/>
        </authorList>
    </citation>
    <scope>NUCLEOTIDE SEQUENCE [LARGE SCALE GENOMIC DNA]</scope>
    <source>
        <strain evidence="15">Cinara tujafilina</strain>
    </source>
</reference>
<dbReference type="Proteomes" id="UP000006811">
    <property type="component" value="Chromosome"/>
</dbReference>
<comment type="function">
    <text evidence="7">NDH-1 shuttles electrons from NADH, via FMN and iron-sulfur (Fe-S) centers, to quinones in the respiratory chain. Couples the redox reaction to proton translocation (for every two electrons transferred, four hydrogen ions are translocated across the cytoplasmic membrane), and thus conserves the redox energy in a proton gradient.</text>
</comment>
<comment type="subunit">
    <text evidence="8">Composed of 13 different subunits. Subunits NuoA, H, J, K, L, M, N constitute the membrane sector of the complex.</text>
</comment>
<gene>
    <name evidence="14" type="primary">nuoM</name>
    <name evidence="14" type="ORF">BCTU_112</name>
</gene>
<comment type="similarity">
    <text evidence="2">Belongs to the complex I subunit 4 family.</text>
</comment>
<evidence type="ECO:0000256" key="11">
    <source>
        <dbReference type="RuleBase" id="RU000320"/>
    </source>
</evidence>
<dbReference type="EMBL" id="CP001817">
    <property type="protein sequence ID" value="AEH39703.1"/>
    <property type="molecule type" value="Genomic_DNA"/>
</dbReference>
<evidence type="ECO:0000256" key="10">
    <source>
        <dbReference type="ARBA" id="ARBA00032798"/>
    </source>
</evidence>
<dbReference type="GO" id="GO:0012505">
    <property type="term" value="C:endomembrane system"/>
    <property type="evidence" value="ECO:0007669"/>
    <property type="project" value="UniProtKB-SubCell"/>
</dbReference>
<evidence type="ECO:0000313" key="15">
    <source>
        <dbReference type="Proteomes" id="UP000006811"/>
    </source>
</evidence>
<keyword evidence="15" id="KW-1185">Reference proteome</keyword>
<evidence type="ECO:0000256" key="3">
    <source>
        <dbReference type="ARBA" id="ARBA00019906"/>
    </source>
</evidence>
<keyword evidence="5 12" id="KW-1133">Transmembrane helix</keyword>
<dbReference type="GO" id="GO:0008137">
    <property type="term" value="F:NADH dehydrogenase (ubiquinone) activity"/>
    <property type="evidence" value="ECO:0007669"/>
    <property type="project" value="InterPro"/>
</dbReference>
<dbReference type="KEGG" id="baj:BCTU_112"/>
<evidence type="ECO:0000256" key="6">
    <source>
        <dbReference type="ARBA" id="ARBA00023136"/>
    </source>
</evidence>
<feature type="transmembrane region" description="Helical" evidence="12">
    <location>
        <begin position="352"/>
        <end position="375"/>
    </location>
</feature>
<feature type="transmembrane region" description="Helical" evidence="12">
    <location>
        <begin position="122"/>
        <end position="141"/>
    </location>
</feature>
<evidence type="ECO:0000256" key="4">
    <source>
        <dbReference type="ARBA" id="ARBA00022692"/>
    </source>
</evidence>
<evidence type="ECO:0000256" key="12">
    <source>
        <dbReference type="SAM" id="Phobius"/>
    </source>
</evidence>
<protein>
    <recommendedName>
        <fullName evidence="3">NADH-quinone oxidoreductase subunit M</fullName>
    </recommendedName>
    <alternativeName>
        <fullName evidence="9">NADH dehydrogenase I subunit M</fullName>
    </alternativeName>
    <alternativeName>
        <fullName evidence="10">NDH-1 subunit M</fullName>
    </alternativeName>
</protein>
<proteinExistence type="inferred from homology"/>
<evidence type="ECO:0000256" key="1">
    <source>
        <dbReference type="ARBA" id="ARBA00004127"/>
    </source>
</evidence>
<feature type="transmembrane region" description="Helical" evidence="12">
    <location>
        <begin position="263"/>
        <end position="285"/>
    </location>
</feature>
<evidence type="ECO:0000256" key="7">
    <source>
        <dbReference type="ARBA" id="ARBA00025189"/>
    </source>
</evidence>
<feature type="transmembrane region" description="Helical" evidence="12">
    <location>
        <begin position="64"/>
        <end position="81"/>
    </location>
</feature>
<feature type="transmembrane region" description="Helical" evidence="12">
    <location>
        <begin position="436"/>
        <end position="457"/>
    </location>
</feature>
<feature type="transmembrane region" description="Helical" evidence="12">
    <location>
        <begin position="195"/>
        <end position="216"/>
    </location>
</feature>
<dbReference type="GO" id="GO:0042773">
    <property type="term" value="P:ATP synthesis coupled electron transport"/>
    <property type="evidence" value="ECO:0007669"/>
    <property type="project" value="InterPro"/>
</dbReference>
<evidence type="ECO:0000256" key="2">
    <source>
        <dbReference type="ARBA" id="ARBA00009025"/>
    </source>
</evidence>
<evidence type="ECO:0000313" key="14">
    <source>
        <dbReference type="EMBL" id="AEH39703.1"/>
    </source>
</evidence>
<dbReference type="PANTHER" id="PTHR43507:SF1">
    <property type="entry name" value="NADH-UBIQUINONE OXIDOREDUCTASE CHAIN 4"/>
    <property type="match status" value="1"/>
</dbReference>
<dbReference type="OrthoDB" id="9768329at2"/>
<dbReference type="PRINTS" id="PR01437">
    <property type="entry name" value="NUOXDRDTASE4"/>
</dbReference>
<keyword evidence="6 12" id="KW-0472">Membrane</keyword>
<feature type="transmembrane region" description="Helical" evidence="12">
    <location>
        <begin position="6"/>
        <end position="24"/>
    </location>
</feature>
<feature type="transmembrane region" description="Helical" evidence="12">
    <location>
        <begin position="314"/>
        <end position="340"/>
    </location>
</feature>
<dbReference type="NCBIfam" id="TIGR01972">
    <property type="entry name" value="NDH_I_M"/>
    <property type="match status" value="1"/>
</dbReference>
<dbReference type="GO" id="GO:0003954">
    <property type="term" value="F:NADH dehydrogenase activity"/>
    <property type="evidence" value="ECO:0007669"/>
    <property type="project" value="TreeGrafter"/>
</dbReference>
<sequence length="486" mass="56676">MNCLGLLHYFLCFFVFFISIYLFWNNFLASQCNSVVVHHWILDFSIPWISNFGIFFHIGVDRLSLLMVILTSFIGIIAVLCEWNRYYKNMEVFYFLFLLIIGATLGIFLSIDLFLFFCFFELLLFSNVFLIFLWGHSYIDFQYSRIDAARKFFIYSQLSGLFFLLSSLLLVWVHYTDSGIWTFNYCILKNTSFSFITECFLMFGFFLSFAIKMPLVPFHHWFSMLQMFTPSSGSIDLIGILLKTSVYGFLRFSIMLFPRAIHYFSNFFLLFGIISVIYGVFLAFSQKNMKNFISYSSISHMGVVFMALHSENIIAYQGVVLYIIAYTLSTSAFLIIIGIMHNSIKSYNISDMSNIFSSSSILFFFFLFLSLINLGLPGTGNFSGEFIMLWGVFFSSPWFGTILFFIFILSAVYCLNIINKILYEPVCSKKKFLEVSILNISILIILIGSLIFFGLYPDLLINFIYNMITCLYQPYIPFFIKYKVKY</sequence>
<accession>F7WZ51</accession>
<feature type="transmembrane region" description="Helical" evidence="12">
    <location>
        <begin position="387"/>
        <end position="415"/>
    </location>
</feature>
<evidence type="ECO:0000256" key="9">
    <source>
        <dbReference type="ARBA" id="ARBA00031584"/>
    </source>
</evidence>
<dbReference type="InterPro" id="IPR010227">
    <property type="entry name" value="NADH_Q_OxRdtase_chainM/4"/>
</dbReference>
<feature type="transmembrane region" description="Helical" evidence="12">
    <location>
        <begin position="463"/>
        <end position="480"/>
    </location>
</feature>
<feature type="transmembrane region" description="Helical" evidence="12">
    <location>
        <begin position="93"/>
        <end position="116"/>
    </location>
</feature>
<dbReference type="eggNOG" id="COG1008">
    <property type="taxonomic scope" value="Bacteria"/>
</dbReference>
<evidence type="ECO:0000256" key="5">
    <source>
        <dbReference type="ARBA" id="ARBA00022989"/>
    </source>
</evidence>
<evidence type="ECO:0000259" key="13">
    <source>
        <dbReference type="Pfam" id="PF00361"/>
    </source>
</evidence>
<dbReference type="InterPro" id="IPR003918">
    <property type="entry name" value="NADH_UbQ_OxRdtase"/>
</dbReference>
<dbReference type="InterPro" id="IPR001750">
    <property type="entry name" value="ND/Mrp_TM"/>
</dbReference>
<keyword evidence="4 11" id="KW-0812">Transmembrane</keyword>
<dbReference type="PANTHER" id="PTHR43507">
    <property type="entry name" value="NADH-UBIQUINONE OXIDOREDUCTASE CHAIN 4"/>
    <property type="match status" value="1"/>
</dbReference>
<comment type="subcellular location">
    <subcellularLocation>
        <location evidence="1">Endomembrane system</location>
        <topology evidence="1">Multi-pass membrane protein</topology>
    </subcellularLocation>
    <subcellularLocation>
        <location evidence="11">Membrane</location>
        <topology evidence="11">Multi-pass membrane protein</topology>
    </subcellularLocation>
</comment>
<dbReference type="AlphaFoldDB" id="F7WZ51"/>
<feature type="transmembrane region" description="Helical" evidence="12">
    <location>
        <begin position="237"/>
        <end position="257"/>
    </location>
</feature>